<dbReference type="RefSeq" id="WP_216083577.1">
    <property type="nucleotide sequence ID" value="NZ_CACTIB010000031.1"/>
</dbReference>
<dbReference type="AlphaFoldDB" id="A0A478FT06"/>
<dbReference type="Proteomes" id="UP000324831">
    <property type="component" value="Unassembled WGS sequence"/>
</dbReference>
<dbReference type="EMBL" id="BIMN01000002">
    <property type="protein sequence ID" value="GCE63516.1"/>
    <property type="molecule type" value="Genomic_DNA"/>
</dbReference>
<organism evidence="1 2">
    <name type="scientific">Candidatus Mycoplasma haematohominis</name>
    <dbReference type="NCBI Taxonomy" id="1494318"/>
    <lineage>
        <taxon>Bacteria</taxon>
        <taxon>Bacillati</taxon>
        <taxon>Mycoplasmatota</taxon>
        <taxon>Mollicutes</taxon>
        <taxon>Mycoplasmataceae</taxon>
        <taxon>Mycoplasma</taxon>
    </lineage>
</organism>
<comment type="caution">
    <text evidence="1">The sequence shown here is derived from an EMBL/GenBank/DDBJ whole genome shotgun (WGS) entry which is preliminary data.</text>
</comment>
<reference evidence="1 2" key="1">
    <citation type="submission" date="2019-01" db="EMBL/GenBank/DDBJ databases">
        <title>Draft genome sequences of Candidatus Mycoplasma haemohominis SWG34-3 identified from a patient with pyrexia, anemia and liver dysfunction.</title>
        <authorList>
            <person name="Sekizuka T."/>
            <person name="Hattori N."/>
            <person name="Katano H."/>
            <person name="Takuma T."/>
            <person name="Ito T."/>
            <person name="Arai N."/>
            <person name="Yanai R."/>
            <person name="Ishii S."/>
            <person name="Miura Y."/>
            <person name="Tokunaga T."/>
            <person name="Watanabe H."/>
            <person name="Nomura N."/>
            <person name="Eguchi J."/>
            <person name="Arai T."/>
            <person name="Hasegawa H."/>
            <person name="Nakamaki T."/>
            <person name="Wakita T."/>
            <person name="Niki Y."/>
            <person name="Kuroda M."/>
        </authorList>
    </citation>
    <scope>NUCLEOTIDE SEQUENCE [LARGE SCALE GENOMIC DNA]</scope>
    <source>
        <strain evidence="1">SWG34-3</strain>
    </source>
</reference>
<gene>
    <name evidence="1" type="ORF">MHSWG343_05130</name>
</gene>
<name>A0A478FT06_9MOLU</name>
<sequence>MDPTKLAVGAGVAVLVGGGGYGISALFNGDVTPNYEILKEDPKFSSDYSDANKVGKLYGNYLIAPYGSRGKENTGDTTKSNNKDWWEWSYARWKKDFDDAAIRSTLSDEFKDETKVKPAFSGTVVTGTGAKPLNQVCEEVYKKQKTDVYHSSDVKKASLWNDMWKYCSFFDTPLTIVEKSAHRYTGNQYGAIKKSDLVSVEDKNNSAFWDVRNSEFYAPNGDKSGTTVTTGIFHTEKAKNTHIKSICEDAYTKSSSDSGYAEADVVKFCSLG</sequence>
<accession>A0A478FT06</accession>
<evidence type="ECO:0000313" key="2">
    <source>
        <dbReference type="Proteomes" id="UP000324831"/>
    </source>
</evidence>
<evidence type="ECO:0000313" key="1">
    <source>
        <dbReference type="EMBL" id="GCE63516.1"/>
    </source>
</evidence>
<proteinExistence type="predicted"/>
<protein>
    <submittedName>
        <fullName evidence="1">Uncharacterized protein</fullName>
    </submittedName>
</protein>